<dbReference type="RefSeq" id="WP_170023242.1">
    <property type="nucleotide sequence ID" value="NZ_JABCSC020000006.1"/>
</dbReference>
<dbReference type="Pfam" id="PF11197">
    <property type="entry name" value="DUF2835"/>
    <property type="match status" value="1"/>
</dbReference>
<evidence type="ECO:0000313" key="2">
    <source>
        <dbReference type="Proteomes" id="UP000778523"/>
    </source>
</evidence>
<accession>A0ABX2IRQ4</accession>
<organism evidence="1 2">
    <name type="scientific">Uliginosibacterium aquaticum</name>
    <dbReference type="NCBI Taxonomy" id="2731212"/>
    <lineage>
        <taxon>Bacteria</taxon>
        <taxon>Pseudomonadati</taxon>
        <taxon>Pseudomonadota</taxon>
        <taxon>Betaproteobacteria</taxon>
        <taxon>Rhodocyclales</taxon>
        <taxon>Zoogloeaceae</taxon>
        <taxon>Uliginosibacterium</taxon>
    </lineage>
</organism>
<comment type="caution">
    <text evidence="1">The sequence shown here is derived from an EMBL/GenBank/DDBJ whole genome shotgun (WGS) entry which is preliminary data.</text>
</comment>
<dbReference type="Proteomes" id="UP000778523">
    <property type="component" value="Unassembled WGS sequence"/>
</dbReference>
<gene>
    <name evidence="1" type="ORF">HJ583_018185</name>
</gene>
<evidence type="ECO:0000313" key="1">
    <source>
        <dbReference type="EMBL" id="NSL56966.1"/>
    </source>
</evidence>
<dbReference type="EMBL" id="JABCSC020000006">
    <property type="protein sequence ID" value="NSL56966.1"/>
    <property type="molecule type" value="Genomic_DNA"/>
</dbReference>
<reference evidence="1 2" key="1">
    <citation type="submission" date="2020-06" db="EMBL/GenBank/DDBJ databases">
        <title>Draft genome of Uliginosibacterium sp. IMCC34675.</title>
        <authorList>
            <person name="Song J."/>
        </authorList>
    </citation>
    <scope>NUCLEOTIDE SEQUENCE [LARGE SCALE GENOMIC DNA]</scope>
    <source>
        <strain evidence="1 2">IMCC34675</strain>
    </source>
</reference>
<keyword evidence="2" id="KW-1185">Reference proteome</keyword>
<dbReference type="InterPro" id="IPR021363">
    <property type="entry name" value="DUF2835"/>
</dbReference>
<name>A0ABX2IRQ4_9RHOO</name>
<sequence length="82" mass="9395">MKRFEFRLDISPTQYLAYYRGEVLQVVVTLANGQTMSFPAGLLREFVLADGIHGDFVLTCDDHNKGARLSRRPRPRSIRVRA</sequence>
<protein>
    <submittedName>
        <fullName evidence="1">DUF2835 family protein</fullName>
    </submittedName>
</protein>
<proteinExistence type="predicted"/>